<evidence type="ECO:0000313" key="4">
    <source>
        <dbReference type="Proteomes" id="UP000198406"/>
    </source>
</evidence>
<dbReference type="SUPFAM" id="SSF68906">
    <property type="entry name" value="SAP domain"/>
    <property type="match status" value="1"/>
</dbReference>
<evidence type="ECO:0000313" key="3">
    <source>
        <dbReference type="EMBL" id="GAX25384.1"/>
    </source>
</evidence>
<organism evidence="3 4">
    <name type="scientific">Fistulifera solaris</name>
    <name type="common">Oleaginous diatom</name>
    <dbReference type="NCBI Taxonomy" id="1519565"/>
    <lineage>
        <taxon>Eukaryota</taxon>
        <taxon>Sar</taxon>
        <taxon>Stramenopiles</taxon>
        <taxon>Ochrophyta</taxon>
        <taxon>Bacillariophyta</taxon>
        <taxon>Bacillariophyceae</taxon>
        <taxon>Bacillariophycidae</taxon>
        <taxon>Naviculales</taxon>
        <taxon>Naviculaceae</taxon>
        <taxon>Fistulifera</taxon>
    </lineage>
</organism>
<name>A0A1Z5KGF0_FISSO</name>
<evidence type="ECO:0000259" key="2">
    <source>
        <dbReference type="PROSITE" id="PS50800"/>
    </source>
</evidence>
<sequence length="198" mass="22606">MARGKFNKRAGGPRLDAVNAEEIEIRNAQMEELEEQRASRRAEEDGDEDEGGDEKEKEKKEEDEAPQQTERKKKDGAPAGPVAPVTTEADHKRNLAKLAEVRRRREEAEMKRKQEEQLEKELEEERKRLAELATKGDDDDGGKKSKSSKKTIPKLDKIAIKKMKPAQMKEAMKERGLDIQGNAKELLQRLLDYEANRS</sequence>
<reference evidence="3 4" key="1">
    <citation type="journal article" date="2015" name="Plant Cell">
        <title>Oil accumulation by the oleaginous diatom Fistulifera solaris as revealed by the genome and transcriptome.</title>
        <authorList>
            <person name="Tanaka T."/>
            <person name="Maeda Y."/>
            <person name="Veluchamy A."/>
            <person name="Tanaka M."/>
            <person name="Abida H."/>
            <person name="Marechal E."/>
            <person name="Bowler C."/>
            <person name="Muto M."/>
            <person name="Sunaga Y."/>
            <person name="Tanaka M."/>
            <person name="Yoshino T."/>
            <person name="Taniguchi T."/>
            <person name="Fukuda Y."/>
            <person name="Nemoto M."/>
            <person name="Matsumoto M."/>
            <person name="Wong P.S."/>
            <person name="Aburatani S."/>
            <person name="Fujibuchi W."/>
        </authorList>
    </citation>
    <scope>NUCLEOTIDE SEQUENCE [LARGE SCALE GENOMIC DNA]</scope>
    <source>
        <strain evidence="3 4">JPCC DA0580</strain>
    </source>
</reference>
<dbReference type="InterPro" id="IPR036361">
    <property type="entry name" value="SAP_dom_sf"/>
</dbReference>
<dbReference type="Proteomes" id="UP000198406">
    <property type="component" value="Unassembled WGS sequence"/>
</dbReference>
<evidence type="ECO:0000256" key="1">
    <source>
        <dbReference type="SAM" id="MobiDB-lite"/>
    </source>
</evidence>
<feature type="compositionally biased region" description="Basic and acidic residues" evidence="1">
    <location>
        <begin position="88"/>
        <end position="136"/>
    </location>
</feature>
<gene>
    <name evidence="3" type="ORF">FisN_5Lh481</name>
</gene>
<protein>
    <recommendedName>
        <fullName evidence="2">SAP domain-containing protein</fullName>
    </recommendedName>
</protein>
<dbReference type="Pfam" id="PF02037">
    <property type="entry name" value="SAP"/>
    <property type="match status" value="1"/>
</dbReference>
<comment type="caution">
    <text evidence="3">The sequence shown here is derived from an EMBL/GenBank/DDBJ whole genome shotgun (WGS) entry which is preliminary data.</text>
</comment>
<proteinExistence type="predicted"/>
<dbReference type="OrthoDB" id="21120at2759"/>
<dbReference type="AlphaFoldDB" id="A0A1Z5KGF0"/>
<dbReference type="Gene3D" id="1.10.720.30">
    <property type="entry name" value="SAP domain"/>
    <property type="match status" value="1"/>
</dbReference>
<feature type="domain" description="SAP" evidence="2">
    <location>
        <begin position="160"/>
        <end position="194"/>
    </location>
</feature>
<dbReference type="InParanoid" id="A0A1Z5KGF0"/>
<keyword evidence="4" id="KW-1185">Reference proteome</keyword>
<feature type="region of interest" description="Disordered" evidence="1">
    <location>
        <begin position="1"/>
        <end position="155"/>
    </location>
</feature>
<dbReference type="PROSITE" id="PS50800">
    <property type="entry name" value="SAP"/>
    <property type="match status" value="1"/>
</dbReference>
<dbReference type="SMART" id="SM00513">
    <property type="entry name" value="SAP"/>
    <property type="match status" value="1"/>
</dbReference>
<accession>A0A1Z5KGF0</accession>
<dbReference type="EMBL" id="BDSP01000223">
    <property type="protein sequence ID" value="GAX25384.1"/>
    <property type="molecule type" value="Genomic_DNA"/>
</dbReference>
<dbReference type="InterPro" id="IPR003034">
    <property type="entry name" value="SAP_dom"/>
</dbReference>
<feature type="compositionally biased region" description="Acidic residues" evidence="1">
    <location>
        <begin position="44"/>
        <end position="53"/>
    </location>
</feature>